<evidence type="ECO:0000313" key="2">
    <source>
        <dbReference type="Proteomes" id="UP001652445"/>
    </source>
</evidence>
<accession>A0ABT2UW62</accession>
<reference evidence="1 2" key="1">
    <citation type="submission" date="2022-09" db="EMBL/GenBank/DDBJ databases">
        <authorList>
            <person name="Han X.L."/>
            <person name="Wang Q."/>
            <person name="Lu T."/>
        </authorList>
    </citation>
    <scope>NUCLEOTIDE SEQUENCE [LARGE SCALE GENOMIC DNA]</scope>
    <source>
        <strain evidence="1 2">WQ 127069</strain>
    </source>
</reference>
<gene>
    <name evidence="1" type="ORF">OB236_38470</name>
</gene>
<dbReference type="EMBL" id="JAOQIO010000124">
    <property type="protein sequence ID" value="MCU6798027.1"/>
    <property type="molecule type" value="Genomic_DNA"/>
</dbReference>
<protein>
    <recommendedName>
        <fullName evidence="3">WYL domain-containing protein</fullName>
    </recommendedName>
</protein>
<proteinExistence type="predicted"/>
<dbReference type="RefSeq" id="WP_262688709.1">
    <property type="nucleotide sequence ID" value="NZ_JAOQIO010000124.1"/>
</dbReference>
<sequence>MEIHRTIWFQGHEYVVIKEYDEAHYHAYRIVSGYLIEFYRYCRGAEFVYMDIPEVMQAALGHMKYMEEVQAREDQEALNFELGQAI</sequence>
<keyword evidence="2" id="KW-1185">Reference proteome</keyword>
<evidence type="ECO:0000313" key="1">
    <source>
        <dbReference type="EMBL" id="MCU6798027.1"/>
    </source>
</evidence>
<dbReference type="Proteomes" id="UP001652445">
    <property type="component" value="Unassembled WGS sequence"/>
</dbReference>
<evidence type="ECO:0008006" key="3">
    <source>
        <dbReference type="Google" id="ProtNLM"/>
    </source>
</evidence>
<organism evidence="1 2">
    <name type="scientific">Paenibacillus baimaensis</name>
    <dbReference type="NCBI Taxonomy" id="2982185"/>
    <lineage>
        <taxon>Bacteria</taxon>
        <taxon>Bacillati</taxon>
        <taxon>Bacillota</taxon>
        <taxon>Bacilli</taxon>
        <taxon>Bacillales</taxon>
        <taxon>Paenibacillaceae</taxon>
        <taxon>Paenibacillus</taxon>
    </lineage>
</organism>
<dbReference type="SUPFAM" id="SSF89009">
    <property type="entry name" value="GAT-like domain"/>
    <property type="match status" value="1"/>
</dbReference>
<name>A0ABT2UW62_9BACL</name>
<comment type="caution">
    <text evidence="1">The sequence shown here is derived from an EMBL/GenBank/DDBJ whole genome shotgun (WGS) entry which is preliminary data.</text>
</comment>